<evidence type="ECO:0000313" key="2">
    <source>
        <dbReference type="EMBL" id="GAJ30618.1"/>
    </source>
</evidence>
<dbReference type="EMBL" id="BAND01000194">
    <property type="protein sequence ID" value="GAJ30618.1"/>
    <property type="molecule type" value="Genomic_DNA"/>
</dbReference>
<name>A0A023D911_ACIMT</name>
<evidence type="ECO:0000313" key="3">
    <source>
        <dbReference type="Proteomes" id="UP000019760"/>
    </source>
</evidence>
<dbReference type="SUPFAM" id="SSF51004">
    <property type="entry name" value="C-terminal (heme d1) domain of cytochrome cd1-nitrite reductase"/>
    <property type="match status" value="1"/>
</dbReference>
<dbReference type="Gene3D" id="2.130.10.10">
    <property type="entry name" value="YVTN repeat-like/Quinoprotein amine dehydrogenase"/>
    <property type="match status" value="1"/>
</dbReference>
<keyword evidence="3" id="KW-1185">Reference proteome</keyword>
<dbReference type="InterPro" id="IPR011048">
    <property type="entry name" value="Haem_d1_sf"/>
</dbReference>
<dbReference type="Proteomes" id="UP000019760">
    <property type="component" value="Unassembled WGS sequence"/>
</dbReference>
<dbReference type="AlphaFoldDB" id="A0A023D911"/>
<reference evidence="3" key="1">
    <citation type="journal article" date="2014" name="FEMS Microbiol. Lett.">
        <title>Draft Genomic DNA Sequence of the Facultatively Methylotrophic Bacterium Acidomonas methanolica type strain MB58.</title>
        <authorList>
            <person name="Higashiura N."/>
            <person name="Hadano H."/>
            <person name="Hirakawa H."/>
            <person name="Matsutani M."/>
            <person name="Takabe S."/>
            <person name="Matsushita K."/>
            <person name="Azuma Y."/>
        </authorList>
    </citation>
    <scope>NUCLEOTIDE SEQUENCE [LARGE SCALE GENOMIC DNA]</scope>
    <source>
        <strain evidence="3">MB58</strain>
    </source>
</reference>
<feature type="transmembrane region" description="Helical" evidence="1">
    <location>
        <begin position="20"/>
        <end position="40"/>
    </location>
</feature>
<sequence length="331" mass="35365">MTDDTTRFDPWESTVATFRGLLPLAMIGFSLALAGCAAGLHASAAYAPQEHVQTVPGFADFIAVDGPTVWMTNRGRVEHWSLTGKIAQVALPHPCGAMAIGYGSLWVADCHDATLDRIDLKTARLSARIKTGIANPRGETNVVIGNGSVWIASDRTGAISRIDPESNTVTARIPVDADTYYLSYGLGALWATSPTRRSLEKIDPQTNRVVMRTALGGYPGFLVAGEGAVWIQEQADGTVVRVNPENGVVTGRVKVETNLKYGDIDAGGGNIWLRTTTGQTFAVIDPQSLVIRSRVGKPTGSGALRYTSSGLWTTSHDIHTLSLWTPVLPPP</sequence>
<gene>
    <name evidence="2" type="ORF">Amme_210_009</name>
</gene>
<dbReference type="InterPro" id="IPR015943">
    <property type="entry name" value="WD40/YVTN_repeat-like_dom_sf"/>
</dbReference>
<comment type="caution">
    <text evidence="2">The sequence shown here is derived from an EMBL/GenBank/DDBJ whole genome shotgun (WGS) entry which is preliminary data.</text>
</comment>
<keyword evidence="1" id="KW-0812">Transmembrane</keyword>
<dbReference type="PANTHER" id="PTHR47197">
    <property type="entry name" value="PROTEIN NIRF"/>
    <property type="match status" value="1"/>
</dbReference>
<dbReference type="PANTHER" id="PTHR47197:SF3">
    <property type="entry name" value="DIHYDRO-HEME D1 DEHYDROGENASE"/>
    <property type="match status" value="1"/>
</dbReference>
<dbReference type="InterPro" id="IPR051200">
    <property type="entry name" value="Host-pathogen_enzymatic-act"/>
</dbReference>
<protein>
    <submittedName>
        <fullName evidence="2">Uncharacterized protein</fullName>
    </submittedName>
</protein>
<proteinExistence type="predicted"/>
<dbReference type="RefSeq" id="WP_204366713.1">
    <property type="nucleotide sequence ID" value="NZ_BAND01000194.1"/>
</dbReference>
<organism evidence="2 3">
    <name type="scientific">Acidomonas methanolica NBRC 104435</name>
    <dbReference type="NCBI Taxonomy" id="1231351"/>
    <lineage>
        <taxon>Bacteria</taxon>
        <taxon>Pseudomonadati</taxon>
        <taxon>Pseudomonadota</taxon>
        <taxon>Alphaproteobacteria</taxon>
        <taxon>Acetobacterales</taxon>
        <taxon>Acetobacteraceae</taxon>
        <taxon>Acidomonas</taxon>
    </lineage>
</organism>
<keyword evidence="1" id="KW-1133">Transmembrane helix</keyword>
<reference evidence="2 3" key="2">
    <citation type="journal article" date="2014" name="FEMS Microbiol. Lett.">
        <title>Draft genomic DNA sequence of the facultatively methylotrophic bacterium Acidomonas methanolica type strain MB58.</title>
        <authorList>
            <person name="Higashiura N."/>
            <person name="Hadano H."/>
            <person name="Hirakawa H."/>
            <person name="Matsutani M."/>
            <person name="Takabe S."/>
            <person name="Matsushita K."/>
            <person name="Azuma Y."/>
        </authorList>
    </citation>
    <scope>NUCLEOTIDE SEQUENCE [LARGE SCALE GENOMIC DNA]</scope>
    <source>
        <strain evidence="2 3">MB58</strain>
    </source>
</reference>
<evidence type="ECO:0000256" key="1">
    <source>
        <dbReference type="SAM" id="Phobius"/>
    </source>
</evidence>
<keyword evidence="1" id="KW-0472">Membrane</keyword>
<accession>A0A023D911</accession>